<dbReference type="RefSeq" id="WP_345255816.1">
    <property type="nucleotide sequence ID" value="NZ_BAABGY010000007.1"/>
</dbReference>
<dbReference type="Pfam" id="PF07883">
    <property type="entry name" value="Cupin_2"/>
    <property type="match status" value="1"/>
</dbReference>
<dbReference type="InterPro" id="IPR011051">
    <property type="entry name" value="RmlC_Cupin_sf"/>
</dbReference>
<dbReference type="SUPFAM" id="SSF51182">
    <property type="entry name" value="RmlC-like cupins"/>
    <property type="match status" value="1"/>
</dbReference>
<dbReference type="Gene3D" id="2.60.120.10">
    <property type="entry name" value="Jelly Rolls"/>
    <property type="match status" value="1"/>
</dbReference>
<feature type="domain" description="Cupin type-2" evidence="1">
    <location>
        <begin position="35"/>
        <end position="91"/>
    </location>
</feature>
<protein>
    <recommendedName>
        <fullName evidence="1">Cupin type-2 domain-containing protein</fullName>
    </recommendedName>
</protein>
<comment type="caution">
    <text evidence="2">The sequence shown here is derived from an EMBL/GenBank/DDBJ whole genome shotgun (WGS) entry which is preliminary data.</text>
</comment>
<proteinExistence type="predicted"/>
<dbReference type="InterPro" id="IPR013096">
    <property type="entry name" value="Cupin_2"/>
</dbReference>
<name>A0ABP8GWQ6_9BACT</name>
<evidence type="ECO:0000313" key="2">
    <source>
        <dbReference type="EMBL" id="GAA4331074.1"/>
    </source>
</evidence>
<keyword evidence="3" id="KW-1185">Reference proteome</keyword>
<dbReference type="Proteomes" id="UP001501725">
    <property type="component" value="Unassembled WGS sequence"/>
</dbReference>
<accession>A0ABP8GWQ6</accession>
<sequence length="113" mass="12704">MSYQVSLEAAKQALKKDGGQAFAELLRHGSLIVEYYAPQHEDTQQPHRQDELYIIASGHGTFMRAGERTSFQKGDVLFVPAGMKHRFEDFSHDFATWVVFYGPDGGESPQSPK</sequence>
<dbReference type="EMBL" id="BAABGY010000007">
    <property type="protein sequence ID" value="GAA4331074.1"/>
    <property type="molecule type" value="Genomic_DNA"/>
</dbReference>
<evidence type="ECO:0000259" key="1">
    <source>
        <dbReference type="Pfam" id="PF07883"/>
    </source>
</evidence>
<reference evidence="3" key="1">
    <citation type="journal article" date="2019" name="Int. J. Syst. Evol. Microbiol.">
        <title>The Global Catalogue of Microorganisms (GCM) 10K type strain sequencing project: providing services to taxonomists for standard genome sequencing and annotation.</title>
        <authorList>
            <consortium name="The Broad Institute Genomics Platform"/>
            <consortium name="The Broad Institute Genome Sequencing Center for Infectious Disease"/>
            <person name="Wu L."/>
            <person name="Ma J."/>
        </authorList>
    </citation>
    <scope>NUCLEOTIDE SEQUENCE [LARGE SCALE GENOMIC DNA]</scope>
    <source>
        <strain evidence="3">JCM 17919</strain>
    </source>
</reference>
<organism evidence="2 3">
    <name type="scientific">Flaviaesturariibacter amylovorans</name>
    <dbReference type="NCBI Taxonomy" id="1084520"/>
    <lineage>
        <taxon>Bacteria</taxon>
        <taxon>Pseudomonadati</taxon>
        <taxon>Bacteroidota</taxon>
        <taxon>Chitinophagia</taxon>
        <taxon>Chitinophagales</taxon>
        <taxon>Chitinophagaceae</taxon>
        <taxon>Flaviaestuariibacter</taxon>
    </lineage>
</organism>
<dbReference type="InterPro" id="IPR014710">
    <property type="entry name" value="RmlC-like_jellyroll"/>
</dbReference>
<gene>
    <name evidence="2" type="ORF">GCM10023184_22570</name>
</gene>
<evidence type="ECO:0000313" key="3">
    <source>
        <dbReference type="Proteomes" id="UP001501725"/>
    </source>
</evidence>